<reference evidence="2 3" key="1">
    <citation type="submission" date="2017-06" db="EMBL/GenBank/DDBJ databases">
        <authorList>
            <person name="Kim H.J."/>
            <person name="Triplett B.A."/>
        </authorList>
    </citation>
    <scope>NUCLEOTIDE SEQUENCE [LARGE SCALE GENOMIC DNA]</scope>
    <source>
        <strain evidence="2 3">DSM 25597</strain>
    </source>
</reference>
<evidence type="ECO:0000256" key="1">
    <source>
        <dbReference type="SAM" id="Phobius"/>
    </source>
</evidence>
<dbReference type="Proteomes" id="UP000198379">
    <property type="component" value="Unassembled WGS sequence"/>
</dbReference>
<gene>
    <name evidence="2" type="ORF">SAMN06265376_104348</name>
</gene>
<dbReference type="OrthoDB" id="821805at2"/>
<evidence type="ECO:0000313" key="2">
    <source>
        <dbReference type="EMBL" id="SNR93592.1"/>
    </source>
</evidence>
<sequence>MKHLKKIRRILINKDLRKYLRYAIGEVFLIAIGLLIALAINDWTEYKKDKNKLKEIHSRILDDVNDDIQEITQMINTYEKKRHIFQLVMNNLATSDLLDVGLSRLIVQDYRIVFNKTGIDQLRQIPFKDSLSLKIIKVYDLMINDDITPYELIIEEQSIEFRNLVRDNHSWYLEWILKRINKKNSSQELKEYFTNSKEYKHWVAGNHQIMYNNYVPNLKKSLVSLEEIKKDLVKEK</sequence>
<keyword evidence="1" id="KW-0472">Membrane</keyword>
<keyword evidence="3" id="KW-1185">Reference proteome</keyword>
<proteinExistence type="predicted"/>
<evidence type="ECO:0000313" key="3">
    <source>
        <dbReference type="Proteomes" id="UP000198379"/>
    </source>
</evidence>
<name>A0A239ADZ1_9FLAO</name>
<dbReference type="RefSeq" id="WP_089372147.1">
    <property type="nucleotide sequence ID" value="NZ_BMEP01000008.1"/>
</dbReference>
<protein>
    <submittedName>
        <fullName evidence="2">Uncharacterized protein</fullName>
    </submittedName>
</protein>
<dbReference type="AlphaFoldDB" id="A0A239ADZ1"/>
<keyword evidence="1" id="KW-1133">Transmembrane helix</keyword>
<keyword evidence="1" id="KW-0812">Transmembrane</keyword>
<accession>A0A239ADZ1</accession>
<feature type="transmembrane region" description="Helical" evidence="1">
    <location>
        <begin position="20"/>
        <end position="40"/>
    </location>
</feature>
<organism evidence="2 3">
    <name type="scientific">Dokdonia pacifica</name>
    <dbReference type="NCBI Taxonomy" id="1627892"/>
    <lineage>
        <taxon>Bacteria</taxon>
        <taxon>Pseudomonadati</taxon>
        <taxon>Bacteroidota</taxon>
        <taxon>Flavobacteriia</taxon>
        <taxon>Flavobacteriales</taxon>
        <taxon>Flavobacteriaceae</taxon>
        <taxon>Dokdonia</taxon>
    </lineage>
</organism>
<dbReference type="EMBL" id="FZNY01000004">
    <property type="protein sequence ID" value="SNR93592.1"/>
    <property type="molecule type" value="Genomic_DNA"/>
</dbReference>